<organism evidence="2 3">
    <name type="scientific">Plakobranchus ocellatus</name>
    <dbReference type="NCBI Taxonomy" id="259542"/>
    <lineage>
        <taxon>Eukaryota</taxon>
        <taxon>Metazoa</taxon>
        <taxon>Spiralia</taxon>
        <taxon>Lophotrochozoa</taxon>
        <taxon>Mollusca</taxon>
        <taxon>Gastropoda</taxon>
        <taxon>Heterobranchia</taxon>
        <taxon>Euthyneura</taxon>
        <taxon>Panpulmonata</taxon>
        <taxon>Sacoglossa</taxon>
        <taxon>Placobranchoidea</taxon>
        <taxon>Plakobranchidae</taxon>
        <taxon>Plakobranchus</taxon>
    </lineage>
</organism>
<gene>
    <name evidence="2" type="ORF">PoB_003892500</name>
</gene>
<dbReference type="EMBL" id="BLXT01004423">
    <property type="protein sequence ID" value="GFO12420.1"/>
    <property type="molecule type" value="Genomic_DNA"/>
</dbReference>
<protein>
    <submittedName>
        <fullName evidence="2">Uncharacterized protein</fullName>
    </submittedName>
</protein>
<evidence type="ECO:0000313" key="3">
    <source>
        <dbReference type="Proteomes" id="UP000735302"/>
    </source>
</evidence>
<proteinExistence type="predicted"/>
<feature type="region of interest" description="Disordered" evidence="1">
    <location>
        <begin position="1"/>
        <end position="35"/>
    </location>
</feature>
<accession>A0AAV4B024</accession>
<evidence type="ECO:0000256" key="1">
    <source>
        <dbReference type="SAM" id="MobiDB-lite"/>
    </source>
</evidence>
<comment type="caution">
    <text evidence="2">The sequence shown here is derived from an EMBL/GenBank/DDBJ whole genome shotgun (WGS) entry which is preliminary data.</text>
</comment>
<reference evidence="2 3" key="1">
    <citation type="journal article" date="2021" name="Elife">
        <title>Chloroplast acquisition without the gene transfer in kleptoplastic sea slugs, Plakobranchus ocellatus.</title>
        <authorList>
            <person name="Maeda T."/>
            <person name="Takahashi S."/>
            <person name="Yoshida T."/>
            <person name="Shimamura S."/>
            <person name="Takaki Y."/>
            <person name="Nagai Y."/>
            <person name="Toyoda A."/>
            <person name="Suzuki Y."/>
            <person name="Arimoto A."/>
            <person name="Ishii H."/>
            <person name="Satoh N."/>
            <person name="Nishiyama T."/>
            <person name="Hasebe M."/>
            <person name="Maruyama T."/>
            <person name="Minagawa J."/>
            <person name="Obokata J."/>
            <person name="Shigenobu S."/>
        </authorList>
    </citation>
    <scope>NUCLEOTIDE SEQUENCE [LARGE SCALE GENOMIC DNA]</scope>
</reference>
<dbReference type="Proteomes" id="UP000735302">
    <property type="component" value="Unassembled WGS sequence"/>
</dbReference>
<dbReference type="AlphaFoldDB" id="A0AAV4B024"/>
<sequence length="89" mass="9810">MQCSSRVIESGRALKIERQPTNSSISRRCSVDSPSTSFRSFTLSLLPQQPSSDKTFQPQSSWLLPSSSFPTTTRLAAGTEPSPVVFHHK</sequence>
<name>A0AAV4B024_9GAST</name>
<keyword evidence="3" id="KW-1185">Reference proteome</keyword>
<evidence type="ECO:0000313" key="2">
    <source>
        <dbReference type="EMBL" id="GFO12420.1"/>
    </source>
</evidence>